<dbReference type="EMBL" id="JAFEKC020000002">
    <property type="protein sequence ID" value="KAK0516206.1"/>
    <property type="molecule type" value="Genomic_DNA"/>
</dbReference>
<reference evidence="2" key="1">
    <citation type="submission" date="2023-03" db="EMBL/GenBank/DDBJ databases">
        <title>Complete genome of Cladonia borealis.</title>
        <authorList>
            <person name="Park H."/>
        </authorList>
    </citation>
    <scope>NUCLEOTIDE SEQUENCE</scope>
    <source>
        <strain evidence="2">ANT050790</strain>
    </source>
</reference>
<name>A0AA39UE50_9LECA</name>
<dbReference type="AlphaFoldDB" id="A0AA39UE50"/>
<accession>A0AA39UE50</accession>
<organism evidence="2 3">
    <name type="scientific">Cladonia borealis</name>
    <dbReference type="NCBI Taxonomy" id="184061"/>
    <lineage>
        <taxon>Eukaryota</taxon>
        <taxon>Fungi</taxon>
        <taxon>Dikarya</taxon>
        <taxon>Ascomycota</taxon>
        <taxon>Pezizomycotina</taxon>
        <taxon>Lecanoromycetes</taxon>
        <taxon>OSLEUM clade</taxon>
        <taxon>Lecanoromycetidae</taxon>
        <taxon>Lecanorales</taxon>
        <taxon>Lecanorineae</taxon>
        <taxon>Cladoniaceae</taxon>
        <taxon>Cladonia</taxon>
    </lineage>
</organism>
<sequence>MKLIRGTAFPFITSPTYVDKNAIEQTATELGIRLIERSLGALPRGLKPPKKPRTVKRKAVALEEDTDFLSEHESARQASKKRQHPEPLPQTPKRHNNLSARDGLLTPPATSSQQSIPTSSRLPPVAYRAFSSESQGSYSPEEGFRAGAFVDSEVPLPPEPQSQEYIEEAKRIVRAIHRALKLGPDAAICVLSLDLADAEGRVQSASALKLRQLVNHFYIPFNEFLVYGKIPPSAILSVLPISKLLAAIPSIPSDPDIFKILILRDSKSLRSGRIAHEKARLPLSYGVGYAVGKFAQCLGIPHVQPIWEYVVTNWVVDFRFGEGLTRWNEWEDLNDIFRNAVEQGYRSSEGNTLTHPEVPEETRAARRIREDQALAGGYPEHRDAGEIPEDDTSSADEVPIREWMPDIWKYINMQSLESGASREVVPKEECIDDVNALRDLKILDNSDRGPPNQLAPGERSTRQDGIVREGFGIDPVRNPSPLNELRVHNGINGRYAVRPVRVVTLHIRPPRQLLRNKNSSTRDLGRLDYHEGVQVLQRVPPSDHQGNDQTKRREMYEFSWTGM</sequence>
<feature type="region of interest" description="Disordered" evidence="1">
    <location>
        <begin position="63"/>
        <end position="123"/>
    </location>
</feature>
<comment type="caution">
    <text evidence="2">The sequence shown here is derived from an EMBL/GenBank/DDBJ whole genome shotgun (WGS) entry which is preliminary data.</text>
</comment>
<gene>
    <name evidence="2" type="ORF">JMJ35_000809</name>
</gene>
<proteinExistence type="predicted"/>
<feature type="compositionally biased region" description="Polar residues" evidence="1">
    <location>
        <begin position="108"/>
        <end position="121"/>
    </location>
</feature>
<protein>
    <submittedName>
        <fullName evidence="2">Uncharacterized protein</fullName>
    </submittedName>
</protein>
<evidence type="ECO:0000313" key="2">
    <source>
        <dbReference type="EMBL" id="KAK0516206.1"/>
    </source>
</evidence>
<keyword evidence="3" id="KW-1185">Reference proteome</keyword>
<evidence type="ECO:0000256" key="1">
    <source>
        <dbReference type="SAM" id="MobiDB-lite"/>
    </source>
</evidence>
<feature type="region of interest" description="Disordered" evidence="1">
    <location>
        <begin position="373"/>
        <end position="396"/>
    </location>
</feature>
<evidence type="ECO:0000313" key="3">
    <source>
        <dbReference type="Proteomes" id="UP001166286"/>
    </source>
</evidence>
<dbReference type="Proteomes" id="UP001166286">
    <property type="component" value="Unassembled WGS sequence"/>
</dbReference>
<feature type="region of interest" description="Disordered" evidence="1">
    <location>
        <begin position="443"/>
        <end position="464"/>
    </location>
</feature>